<feature type="compositionally biased region" description="Low complexity" evidence="1">
    <location>
        <begin position="2371"/>
        <end position="2381"/>
    </location>
</feature>
<feature type="region of interest" description="Disordered" evidence="1">
    <location>
        <begin position="1973"/>
        <end position="1995"/>
    </location>
</feature>
<feature type="compositionally biased region" description="Polar residues" evidence="1">
    <location>
        <begin position="2408"/>
        <end position="2422"/>
    </location>
</feature>
<dbReference type="Gene3D" id="2.60.40.150">
    <property type="entry name" value="C2 domain"/>
    <property type="match status" value="1"/>
</dbReference>
<dbReference type="GO" id="GO:0071539">
    <property type="term" value="P:protein localization to centrosome"/>
    <property type="evidence" value="ECO:0000318"/>
    <property type="project" value="GO_Central"/>
</dbReference>
<dbReference type="GO" id="GO:0061511">
    <property type="term" value="P:centriole elongation"/>
    <property type="evidence" value="ECO:0000318"/>
    <property type="project" value="GO_Central"/>
</dbReference>
<dbReference type="GO" id="GO:0005814">
    <property type="term" value="C:centriole"/>
    <property type="evidence" value="ECO:0000318"/>
    <property type="project" value="GO_Central"/>
</dbReference>
<organism evidence="3 4">
    <name type="scientific">Branchiostoma floridae</name>
    <name type="common">Florida lancelet</name>
    <name type="synonym">Amphioxus</name>
    <dbReference type="NCBI Taxonomy" id="7739"/>
    <lineage>
        <taxon>Eukaryota</taxon>
        <taxon>Metazoa</taxon>
        <taxon>Chordata</taxon>
        <taxon>Cephalochordata</taxon>
        <taxon>Leptocardii</taxon>
        <taxon>Amphioxiformes</taxon>
        <taxon>Branchiostomatidae</taxon>
        <taxon>Branchiostoma</taxon>
    </lineage>
</organism>
<dbReference type="CDD" id="cd00030">
    <property type="entry name" value="C2"/>
    <property type="match status" value="2"/>
</dbReference>
<dbReference type="PANTHER" id="PTHR21254:SF1">
    <property type="entry name" value="C2 DOMAIN-CONTAINING PROTEIN 3"/>
    <property type="match status" value="1"/>
</dbReference>
<feature type="region of interest" description="Disordered" evidence="1">
    <location>
        <begin position="601"/>
        <end position="632"/>
    </location>
</feature>
<feature type="region of interest" description="Disordered" evidence="1">
    <location>
        <begin position="1"/>
        <end position="27"/>
    </location>
</feature>
<feature type="compositionally biased region" description="Basic and acidic residues" evidence="1">
    <location>
        <begin position="604"/>
        <end position="618"/>
    </location>
</feature>
<dbReference type="InterPro" id="IPR035892">
    <property type="entry name" value="C2_domain_sf"/>
</dbReference>
<feature type="region of interest" description="Disordered" evidence="1">
    <location>
        <begin position="467"/>
        <end position="564"/>
    </location>
</feature>
<evidence type="ECO:0000313" key="4">
    <source>
        <dbReference type="RefSeq" id="XP_035686865.1"/>
    </source>
</evidence>
<dbReference type="SUPFAM" id="SSF49562">
    <property type="entry name" value="C2 domain (Calcium/lipid-binding domain, CaLB)"/>
    <property type="match status" value="3"/>
</dbReference>
<feature type="region of interest" description="Disordered" evidence="1">
    <location>
        <begin position="350"/>
        <end position="375"/>
    </location>
</feature>
<sequence>MPKKRTKSGKGTKRKVHSDDISPSTSLPPLVDGQVRCLLKVTVSKVIWTVPTPPEVGYVRLKWWGEQTDGNIFRPLDVKNPKKDIVKSTCRYPIRCGPKQFSAYLNDMASMVLEVLSGSDQVPVGRAQINQIGQLGPNRPINGFFSVYSPEPAKIGELHVSLILESLLATYDSSGSVPTTDMSVDSLDPGQLSGTHRPSTAPQPIPKSVLAGSSDDPFTSPAVGHVRSATLPSDIARSAHSSSDDVRTPRGVDSQLYRKHPSQTGPSSSGYDRDGNTALQETLGEARPRRGESVSGTSLSDGSKVDDSSIKAPIPGDLISELLDRGTRLRDAMVKAQVQTEVDLISNNKQEKQHIPDSVRDHERAGGNLMPGVDRRDTTAGQLLKQILRAEKDGKISTTADSDDEDIEGRAVDLVFGDNLPDISALKVLDDSPGSSISFDTDNSDPGDPIHDESLLRDLFYTGVAPSESSLSDFSTDEEDIIPQGQDGEKSRKSEKRRKSLEDPGNRRPASRQSSLDGSHLNVSSVTSKGKAESSRKENDTHGEEESLDVSRASDSSKVSFDLPMDNAGPSAGVDGLSVERLTLLGRVHVARVVIESLQVSTGDDNKQKSTKTKDSKNKLRGRPPRPSPKRAKSTYFVEYQFPVAASSRDKGGASAMATEVMRVASKKMKDGVITFGHRSMFPVQFDGPCVERWWKQPLEFKVFCRNPGQKSPVLKGTCSLPLKSVLKSEDLSVFCDLEVKGESRSRSSSTTSRSESEALQEGGLGPLKVSVELASDSKDFPSALAKTKLAELKGSKVVPIPQPKHKPVTAVQRVVQDIVEKGDKAAVHTSDQPPVRATVGQTTPSESSASLKPPLPQPASRHGQTGETGNHEEAQALHMLLLVTEGRNITQKGISSMASRGNRDPYPPPQPVPRVGPVVSGFHAGCDLSVRNPYLVCRMFWCDETVRSNVSWGTNDPRFDFHQSGPVLLTPALLERMRNNFMIIEVWDKKTSAQNDVLVGIVKLPLHSLYMSFRDKRITQALLKSQYPVVSVDNYMPIVDPFTGVQYGELKVLLAMGAVQQVTELQRIKLDRDDVILPDRPQHHLHSRSQQGPAPSYPEPGAPPDQTEHIFEVVVEGVRGLSQFETAVWGEADCFVQYHFPAQQQTAQAGGPTVRHAMITLKPHRTVTTLCVPDPTLHHTTRHRLQLPQGTPVQRELLTACAGVGGGAGGIPFEVWCRYYYPNIRDQIIAKATLPLAKLCGMVTMHKRGDTSVQTYALPLTAVPSDDEPQTLEQLAKLQDSGLLDVSLNYRTAAVHVDSTGAIGQHDGLLSSPQVCLTVGLLRASGLKAAALSLSQQYADMEYPAEVGVNVYCKVTVSFLSQEEQRVTRTVARTFAPEFQYHLDFPCPLVWTDPQGLRDGACLAELLEEGEVVLQFWHQMPGGRADLEGQYVDVGPRESQVVGRRLFHSTGDVLLGTTVLPLAALLHNRTGLHGWHPITRPPIGWERGEDNMHDSPADPPDQSHDSDGLQRVVGGAELSVKFAHADDRERVVHAGRTMGWSPEDDVEDLWMDDDDCSMTKTCELLVSVSDVWFPLHCALLIGQDKLDKSARCYIRYKFYDKAPTCSKPHHLEFTRADYLTCQTRHSRRMVCQLTQPLHWYFREERLEVQVWVSCTSGKDVRRPRNRDRLVGSAYIDLSPLTRAHRRALRISGQYPLYKPGVSNLGGACLRVHLEMQVTGDHGGDGSELSEEIEEELSDENTEHRRSHALPKKDSRTDKDREDHIPTPEDSIPAHVGVERAVHLSSIPGGHSVIPAYYVTFQPLQKGGAVTTHVSEGKNPLWNFDGDVYLGRFLLGPDRSLVFKVWQKTSEKKEPDVTQDRVVGFASVDLSTLSAGLHFISGWYNIMDFNGHCHGQIKVSVMPKERVSPSRQRPSMHPPLMSGLHGYTTTAAYPMFPSHIARYPEQAVKLHSPSRPKHFAEHYLNVRQYHRSLQEQQQDGQESGILPHQADRHDVDGDKETQLMDSKETSRSLLLQNLRKNMEELDQLKGRMQNLLTGKSTETTDTTKPHEVVELPSSVLSGHGRDDDPENGSHLRRTYDLSDGVVPVGHEEPTKTDNTPHDHNGDDDVLLDTVHKAVGGLFRSNSLERAIREANSESQDEQLPGVYTGMTHSQRPQPTLQQSQDAMLSHHAQLTGQDFTVPVEDVRGAEGHRSQRDRPHAGERLSYSEDDSIKWEDSIQFSDADEEDVVPVRPLNDVSSAHFANWSPEAIAGTQEQEIAPTDRLAEDNGNFPGNSLPLDDPHTSFSYGGLEGPVFSTDSAKETPPAAPERDPLLDDIFETTHEVVRSDEDSHQSHEGFPLEKPAEPEQNNLGEQALSMFDHEHNRERTKSMSSEGSGSLPSPIPLTPDDMDSLNHVNDQQTRDRTDSMGSDGSRTSVPQTSENRRMEDSHRRGRESDKENDSAGSAEEDNRSQPRLRVPPMPVQVPNFFLPPQDLEASMRALRSATAAVPQPRGAPAHVQDGSQRAYVTKTGLDDRVAERNGQRSQRLHRPPNRQAPTAEEAKRIAKIFSSKFAAS</sequence>
<dbReference type="Pfam" id="PF00168">
    <property type="entry name" value="C2"/>
    <property type="match status" value="3"/>
</dbReference>
<accession>A0A9J7LRD6</accession>
<dbReference type="GO" id="GO:0060271">
    <property type="term" value="P:cilium assembly"/>
    <property type="evidence" value="ECO:0000318"/>
    <property type="project" value="GO_Central"/>
</dbReference>
<feature type="region of interest" description="Disordered" evidence="1">
    <location>
        <begin position="2518"/>
        <end position="2542"/>
    </location>
</feature>
<feature type="compositionally biased region" description="Polar residues" evidence="1">
    <location>
        <begin position="192"/>
        <end position="202"/>
    </location>
</feature>
<dbReference type="GO" id="GO:0034451">
    <property type="term" value="C:centriolar satellite"/>
    <property type="evidence" value="ECO:0000318"/>
    <property type="project" value="GO_Central"/>
</dbReference>
<feature type="region of interest" description="Disordered" evidence="1">
    <location>
        <begin position="1720"/>
        <end position="1772"/>
    </location>
</feature>
<dbReference type="Pfam" id="PF25339">
    <property type="entry name" value="C2_C2CD3_N"/>
    <property type="match status" value="1"/>
</dbReference>
<feature type="region of interest" description="Disordered" evidence="1">
    <location>
        <begin position="1084"/>
        <end position="1107"/>
    </location>
</feature>
<feature type="region of interest" description="Disordered" evidence="1">
    <location>
        <begin position="745"/>
        <end position="764"/>
    </location>
</feature>
<feature type="domain" description="C2" evidence="2">
    <location>
        <begin position="892"/>
        <end position="1023"/>
    </location>
</feature>
<keyword evidence="3" id="KW-1185">Reference proteome</keyword>
<evidence type="ECO:0000313" key="3">
    <source>
        <dbReference type="Proteomes" id="UP000001554"/>
    </source>
</evidence>
<dbReference type="RefSeq" id="XP_035686865.1">
    <property type="nucleotide sequence ID" value="XM_035830972.1"/>
</dbReference>
<name>A0A9J7LRD6_BRAFL</name>
<feature type="compositionally biased region" description="Basic and acidic residues" evidence="1">
    <location>
        <begin position="530"/>
        <end position="545"/>
    </location>
</feature>
<feature type="compositionally biased region" description="Acidic residues" evidence="1">
    <location>
        <begin position="1728"/>
        <end position="1740"/>
    </location>
</feature>
<feature type="region of interest" description="Disordered" evidence="1">
    <location>
        <begin position="2058"/>
        <end position="2104"/>
    </location>
</feature>
<dbReference type="InterPro" id="IPR057537">
    <property type="entry name" value="C2_C2CD3_N"/>
</dbReference>
<feature type="compositionally biased region" description="Polar residues" evidence="1">
    <location>
        <begin position="511"/>
        <end position="528"/>
    </location>
</feature>
<feature type="compositionally biased region" description="Basic residues" evidence="1">
    <location>
        <begin position="619"/>
        <end position="632"/>
    </location>
</feature>
<dbReference type="InterPro" id="IPR000008">
    <property type="entry name" value="C2_dom"/>
</dbReference>
<feature type="compositionally biased region" description="Basic and acidic residues" evidence="1">
    <location>
        <begin position="1487"/>
        <end position="1509"/>
    </location>
</feature>
<feature type="compositionally biased region" description="Basic and acidic residues" evidence="1">
    <location>
        <begin position="2089"/>
        <end position="2104"/>
    </location>
</feature>
<feature type="compositionally biased region" description="Basic residues" evidence="1">
    <location>
        <begin position="1"/>
        <end position="16"/>
    </location>
</feature>
<feature type="compositionally biased region" description="Polar residues" evidence="1">
    <location>
        <begin position="840"/>
        <end position="851"/>
    </location>
</feature>
<evidence type="ECO:0000259" key="2">
    <source>
        <dbReference type="PROSITE" id="PS50004"/>
    </source>
</evidence>
<feature type="compositionally biased region" description="Basic and acidic residues" evidence="1">
    <location>
        <begin position="2423"/>
        <end position="2442"/>
    </location>
</feature>
<feature type="region of interest" description="Disordered" evidence="1">
    <location>
        <begin position="175"/>
        <end position="314"/>
    </location>
</feature>
<protein>
    <submittedName>
        <fullName evidence="4">C2 domain-containing protein 3-like isoform X1</fullName>
    </submittedName>
</protein>
<dbReference type="OrthoDB" id="79771at2759"/>
<dbReference type="Proteomes" id="UP000001554">
    <property type="component" value="Chromosome 9"/>
</dbReference>
<feature type="region of interest" description="Disordered" evidence="1">
    <location>
        <begin position="2265"/>
        <end position="2470"/>
    </location>
</feature>
<feature type="region of interest" description="Disordered" evidence="1">
    <location>
        <begin position="1484"/>
        <end position="1510"/>
    </location>
</feature>
<dbReference type="PANTHER" id="PTHR21254">
    <property type="entry name" value="C2 DOMAIN-CONTAINING PROTEIN 3"/>
    <property type="match status" value="1"/>
</dbReference>
<dbReference type="OMA" id="CYMPVVD"/>
<feature type="region of interest" description="Disordered" evidence="1">
    <location>
        <begin position="2188"/>
        <end position="2209"/>
    </location>
</feature>
<feature type="compositionally biased region" description="Basic and acidic residues" evidence="1">
    <location>
        <begin position="2360"/>
        <end position="2370"/>
    </location>
</feature>
<feature type="compositionally biased region" description="Basic and acidic residues" evidence="1">
    <location>
        <begin position="1751"/>
        <end position="1767"/>
    </location>
</feature>
<feature type="compositionally biased region" description="Basic and acidic residues" evidence="1">
    <location>
        <begin position="350"/>
        <end position="365"/>
    </location>
</feature>
<reference evidence="3" key="1">
    <citation type="journal article" date="2020" name="Nat. Ecol. Evol.">
        <title>Deeply conserved synteny resolves early events in vertebrate evolution.</title>
        <authorList>
            <person name="Simakov O."/>
            <person name="Marletaz F."/>
            <person name="Yue J.X."/>
            <person name="O'Connell B."/>
            <person name="Jenkins J."/>
            <person name="Brandt A."/>
            <person name="Calef R."/>
            <person name="Tung C.H."/>
            <person name="Huang T.K."/>
            <person name="Schmutz J."/>
            <person name="Satoh N."/>
            <person name="Yu J.K."/>
            <person name="Putnam N.H."/>
            <person name="Green R.E."/>
            <person name="Rokhsar D.S."/>
        </authorList>
    </citation>
    <scope>NUCLEOTIDE SEQUENCE [LARGE SCALE GENOMIC DNA]</scope>
    <source>
        <strain evidence="3">S238N-H82</strain>
    </source>
</reference>
<feature type="compositionally biased region" description="Basic and acidic residues" evidence="1">
    <location>
        <begin position="2063"/>
        <end position="2080"/>
    </location>
</feature>
<dbReference type="PROSITE" id="PS50004">
    <property type="entry name" value="C2"/>
    <property type="match status" value="3"/>
</dbReference>
<feature type="domain" description="C2" evidence="2">
    <location>
        <begin position="1751"/>
        <end position="1884"/>
    </location>
</feature>
<proteinExistence type="predicted"/>
<feature type="compositionally biased region" description="Basic and acidic residues" evidence="1">
    <location>
        <begin position="2309"/>
        <end position="2346"/>
    </location>
</feature>
<reference evidence="4" key="2">
    <citation type="submission" date="2025-08" db="UniProtKB">
        <authorList>
            <consortium name="RefSeq"/>
        </authorList>
    </citation>
    <scope>IDENTIFICATION</scope>
    <source>
        <strain evidence="4">S238N-H82</strain>
        <tissue evidence="4">Testes</tissue>
    </source>
</reference>
<dbReference type="KEGG" id="bfo:118423065"/>
<evidence type="ECO:0000256" key="1">
    <source>
        <dbReference type="SAM" id="MobiDB-lite"/>
    </source>
</evidence>
<dbReference type="GO" id="GO:0005815">
    <property type="term" value="C:microtubule organizing center"/>
    <property type="evidence" value="ECO:0000318"/>
    <property type="project" value="GO_Central"/>
</dbReference>
<dbReference type="SMART" id="SM00239">
    <property type="entry name" value="C2"/>
    <property type="match status" value="3"/>
</dbReference>
<feature type="domain" description="C2" evidence="2">
    <location>
        <begin position="1093"/>
        <end position="1250"/>
    </location>
</feature>
<feature type="region of interest" description="Disordered" evidence="1">
    <location>
        <begin position="825"/>
        <end position="869"/>
    </location>
</feature>
<gene>
    <name evidence="4" type="primary">LOC118423065</name>
</gene>
<dbReference type="GeneID" id="118423065"/>